<gene>
    <name evidence="5" type="ORF">MNB_SV-12-1338</name>
</gene>
<evidence type="ECO:0000259" key="4">
    <source>
        <dbReference type="PROSITE" id="PS51007"/>
    </source>
</evidence>
<dbReference type="GO" id="GO:0020037">
    <property type="term" value="F:heme binding"/>
    <property type="evidence" value="ECO:0007669"/>
    <property type="project" value="InterPro"/>
</dbReference>
<evidence type="ECO:0000256" key="3">
    <source>
        <dbReference type="ARBA" id="ARBA00023004"/>
    </source>
</evidence>
<keyword evidence="3" id="KW-0408">Iron</keyword>
<sequence>MIKKIILSGITVAFIGCGDDTKEQNKKAVQTTTSPKIEVVANENAKEIKVAIKEGNGSEESTFYKGMTNDLVHTYDPNSQPANKDASVRVRPRTVIDANMHIRSPYEKLQISLLVKKLSKDFIVKCSACHDDYANGVIGPSLLGKSSDEIFDKIIAFKNGTKSNVLMDGLIDHMDEKNIRKIADEISDFNKKIEEMRRNR</sequence>
<proteinExistence type="predicted"/>
<dbReference type="GO" id="GO:0009055">
    <property type="term" value="F:electron transfer activity"/>
    <property type="evidence" value="ECO:0007669"/>
    <property type="project" value="InterPro"/>
</dbReference>
<keyword evidence="1" id="KW-0349">Heme</keyword>
<evidence type="ECO:0000313" key="5">
    <source>
        <dbReference type="EMBL" id="SFV52806.1"/>
    </source>
</evidence>
<dbReference type="EMBL" id="FPHE01000038">
    <property type="protein sequence ID" value="SFV52806.1"/>
    <property type="molecule type" value="Genomic_DNA"/>
</dbReference>
<evidence type="ECO:0000256" key="1">
    <source>
        <dbReference type="ARBA" id="ARBA00022617"/>
    </source>
</evidence>
<dbReference type="PROSITE" id="PS51257">
    <property type="entry name" value="PROKAR_LIPOPROTEIN"/>
    <property type="match status" value="1"/>
</dbReference>
<dbReference type="PROSITE" id="PS51007">
    <property type="entry name" value="CYTC"/>
    <property type="match status" value="1"/>
</dbReference>
<name>A0A1W1BGZ6_9ZZZZ</name>
<protein>
    <recommendedName>
        <fullName evidence="4">Cytochrome c domain-containing protein</fullName>
    </recommendedName>
</protein>
<dbReference type="Gene3D" id="1.10.760.10">
    <property type="entry name" value="Cytochrome c-like domain"/>
    <property type="match status" value="1"/>
</dbReference>
<dbReference type="InterPro" id="IPR009056">
    <property type="entry name" value="Cyt_c-like_dom"/>
</dbReference>
<organism evidence="5">
    <name type="scientific">hydrothermal vent metagenome</name>
    <dbReference type="NCBI Taxonomy" id="652676"/>
    <lineage>
        <taxon>unclassified sequences</taxon>
        <taxon>metagenomes</taxon>
        <taxon>ecological metagenomes</taxon>
    </lineage>
</organism>
<dbReference type="InterPro" id="IPR036909">
    <property type="entry name" value="Cyt_c-like_dom_sf"/>
</dbReference>
<dbReference type="AlphaFoldDB" id="A0A1W1BGZ6"/>
<evidence type="ECO:0000256" key="2">
    <source>
        <dbReference type="ARBA" id="ARBA00022723"/>
    </source>
</evidence>
<keyword evidence="2" id="KW-0479">Metal-binding</keyword>
<dbReference type="SUPFAM" id="SSF46626">
    <property type="entry name" value="Cytochrome c"/>
    <property type="match status" value="1"/>
</dbReference>
<reference evidence="5" key="1">
    <citation type="submission" date="2016-10" db="EMBL/GenBank/DDBJ databases">
        <authorList>
            <person name="de Groot N.N."/>
        </authorList>
    </citation>
    <scope>NUCLEOTIDE SEQUENCE</scope>
</reference>
<feature type="domain" description="Cytochrome c" evidence="4">
    <location>
        <begin position="113"/>
        <end position="190"/>
    </location>
</feature>
<dbReference type="GO" id="GO:0046872">
    <property type="term" value="F:metal ion binding"/>
    <property type="evidence" value="ECO:0007669"/>
    <property type="project" value="UniProtKB-KW"/>
</dbReference>
<accession>A0A1W1BGZ6</accession>